<dbReference type="PANTHER" id="PTHR23501">
    <property type="entry name" value="MAJOR FACILITATOR SUPERFAMILY"/>
    <property type="match status" value="1"/>
</dbReference>
<dbReference type="GeneID" id="64970481"/>
<dbReference type="PANTHER" id="PTHR23501:SF109">
    <property type="entry name" value="MAJOR FACILITATOR SUPERFAMILY (MFS) PROFILE DOMAIN-CONTAINING PROTEIN-RELATED"/>
    <property type="match status" value="1"/>
</dbReference>
<feature type="transmembrane region" description="Helical" evidence="6">
    <location>
        <begin position="245"/>
        <end position="266"/>
    </location>
</feature>
<keyword evidence="4 6" id="KW-1133">Transmembrane helix</keyword>
<dbReference type="Pfam" id="PF06609">
    <property type="entry name" value="TRI12"/>
    <property type="match status" value="1"/>
</dbReference>
<feature type="transmembrane region" description="Helical" evidence="6">
    <location>
        <begin position="357"/>
        <end position="377"/>
    </location>
</feature>
<keyword evidence="9" id="KW-1185">Reference proteome</keyword>
<keyword evidence="2" id="KW-0813">Transport</keyword>
<accession>A0A7R7XFI9</accession>
<feature type="transmembrane region" description="Helical" evidence="6">
    <location>
        <begin position="174"/>
        <end position="194"/>
    </location>
</feature>
<dbReference type="GO" id="GO:0022857">
    <property type="term" value="F:transmembrane transporter activity"/>
    <property type="evidence" value="ECO:0007669"/>
    <property type="project" value="InterPro"/>
</dbReference>
<gene>
    <name evidence="8" type="ORF">APUU_20908A</name>
</gene>
<dbReference type="KEGG" id="apuu:APUU_20908A"/>
<evidence type="ECO:0000256" key="5">
    <source>
        <dbReference type="ARBA" id="ARBA00023136"/>
    </source>
</evidence>
<dbReference type="EMBL" id="AP024444">
    <property type="protein sequence ID" value="BCS20476.1"/>
    <property type="molecule type" value="Genomic_DNA"/>
</dbReference>
<dbReference type="OrthoDB" id="4161376at2759"/>
<feature type="transmembrane region" description="Helical" evidence="6">
    <location>
        <begin position="278"/>
        <end position="295"/>
    </location>
</feature>
<comment type="subcellular location">
    <subcellularLocation>
        <location evidence="1">Membrane</location>
        <topology evidence="1">Multi-pass membrane protein</topology>
    </subcellularLocation>
</comment>
<dbReference type="Gene3D" id="1.20.1250.20">
    <property type="entry name" value="MFS general substrate transporter like domains"/>
    <property type="match status" value="1"/>
</dbReference>
<evidence type="ECO:0000259" key="7">
    <source>
        <dbReference type="PROSITE" id="PS50850"/>
    </source>
</evidence>
<feature type="transmembrane region" description="Helical" evidence="6">
    <location>
        <begin position="117"/>
        <end position="134"/>
    </location>
</feature>
<evidence type="ECO:0000256" key="6">
    <source>
        <dbReference type="SAM" id="Phobius"/>
    </source>
</evidence>
<proteinExistence type="predicted"/>
<evidence type="ECO:0000256" key="4">
    <source>
        <dbReference type="ARBA" id="ARBA00022989"/>
    </source>
</evidence>
<reference evidence="8" key="2">
    <citation type="submission" date="2021-02" db="EMBL/GenBank/DDBJ databases">
        <title>Aspergillus puulaauensis MK2 genome sequence.</title>
        <authorList>
            <person name="Futagami T."/>
            <person name="Mori K."/>
            <person name="Kadooka C."/>
            <person name="Tanaka T."/>
        </authorList>
    </citation>
    <scope>NUCLEOTIDE SEQUENCE</scope>
    <source>
        <strain evidence="8">MK2</strain>
    </source>
</reference>
<dbReference type="GO" id="GO:0005886">
    <property type="term" value="C:plasma membrane"/>
    <property type="evidence" value="ECO:0007669"/>
    <property type="project" value="TreeGrafter"/>
</dbReference>
<dbReference type="SUPFAM" id="SSF103473">
    <property type="entry name" value="MFS general substrate transporter"/>
    <property type="match status" value="1"/>
</dbReference>
<sequence length="577" mass="61723">MKPKTITTVLAMGDRGKTQVQCDNASVEGRATDSVVSESHRPKLTDIKFIMILVGFGMAFVGSQIQPLLFAAIIPRVSADFGASDLLVWFFCTQQIATGVIAPFAGSLADLFGRKTITIAGVLSSMVGMILAAATPNAAGYLAGQAFTGIGIAVQELMAIAAIVEIVPTMHRGYYIAIIVTSFFPFAPGSLYGALIAQSNWRYCACLIAVWNFITAVIIGVFYNPPPMALKNASGLTWKQKVKRIDFLGGLIMTCGLILLLMGINWGGQQYPWNSGRVISFLTLGIALLLAFLAYEKFFAPYPMFPGSLLQHPRTFTALMIVILLAGINYVSILIFWVLEAVSIYNSDQTELGIRTLPYGFCIAGGAIISAIMVSQFKGHLRTIMTSFCIIQVVGIGSMAALNPHAISTAWAPLIFSLLGIGGVLIPNQIIITVICPDSLIATATCLTACLRAVGQVIGTSIFYTQFTAALTANTYDTVVPVALRVGLYDFETLGSMMPALVATPWKEWIVSSGVGEMVSSPEGLGMLHDAVVEAFAGAFARVWYISIAFGVSAVVASCFIEDLTALMDGHVAVHYF</sequence>
<feature type="transmembrane region" description="Helical" evidence="6">
    <location>
        <begin position="408"/>
        <end position="426"/>
    </location>
</feature>
<dbReference type="InterPro" id="IPR010573">
    <property type="entry name" value="MFS_Str1/Tri12-like"/>
</dbReference>
<evidence type="ECO:0000313" key="9">
    <source>
        <dbReference type="Proteomes" id="UP000654913"/>
    </source>
</evidence>
<evidence type="ECO:0000313" key="8">
    <source>
        <dbReference type="EMBL" id="BCS20476.1"/>
    </source>
</evidence>
<dbReference type="InterPro" id="IPR020846">
    <property type="entry name" value="MFS_dom"/>
</dbReference>
<feature type="transmembrane region" description="Helical" evidence="6">
    <location>
        <begin position="86"/>
        <end position="105"/>
    </location>
</feature>
<evidence type="ECO:0000256" key="1">
    <source>
        <dbReference type="ARBA" id="ARBA00004141"/>
    </source>
</evidence>
<protein>
    <recommendedName>
        <fullName evidence="7">Major facilitator superfamily (MFS) profile domain-containing protein</fullName>
    </recommendedName>
</protein>
<evidence type="ECO:0000256" key="2">
    <source>
        <dbReference type="ARBA" id="ARBA00022448"/>
    </source>
</evidence>
<reference evidence="8" key="1">
    <citation type="submission" date="2021-01" db="EMBL/GenBank/DDBJ databases">
        <authorList>
            <consortium name="Aspergillus puulaauensis MK2 genome sequencing consortium"/>
            <person name="Kazuki M."/>
            <person name="Futagami T."/>
        </authorList>
    </citation>
    <scope>NUCLEOTIDE SEQUENCE</scope>
    <source>
        <strain evidence="8">MK2</strain>
    </source>
</reference>
<feature type="transmembrane region" description="Helical" evidence="6">
    <location>
        <begin position="49"/>
        <end position="74"/>
    </location>
</feature>
<dbReference type="RefSeq" id="XP_041552670.1">
    <property type="nucleotide sequence ID" value="XM_041699602.1"/>
</dbReference>
<keyword evidence="3 6" id="KW-0812">Transmembrane</keyword>
<feature type="transmembrane region" description="Helical" evidence="6">
    <location>
        <begin position="384"/>
        <end position="402"/>
    </location>
</feature>
<dbReference type="InterPro" id="IPR036259">
    <property type="entry name" value="MFS_trans_sf"/>
</dbReference>
<dbReference type="Proteomes" id="UP000654913">
    <property type="component" value="Chromosome 2"/>
</dbReference>
<organism evidence="8 9">
    <name type="scientific">Aspergillus puulaauensis</name>
    <dbReference type="NCBI Taxonomy" id="1220207"/>
    <lineage>
        <taxon>Eukaryota</taxon>
        <taxon>Fungi</taxon>
        <taxon>Dikarya</taxon>
        <taxon>Ascomycota</taxon>
        <taxon>Pezizomycotina</taxon>
        <taxon>Eurotiomycetes</taxon>
        <taxon>Eurotiomycetidae</taxon>
        <taxon>Eurotiales</taxon>
        <taxon>Aspergillaceae</taxon>
        <taxon>Aspergillus</taxon>
    </lineage>
</organism>
<feature type="domain" description="Major facilitator superfamily (MFS) profile" evidence="7">
    <location>
        <begin position="50"/>
        <end position="498"/>
    </location>
</feature>
<evidence type="ECO:0000256" key="3">
    <source>
        <dbReference type="ARBA" id="ARBA00022692"/>
    </source>
</evidence>
<feature type="transmembrane region" description="Helical" evidence="6">
    <location>
        <begin position="316"/>
        <end position="337"/>
    </location>
</feature>
<feature type="transmembrane region" description="Helical" evidence="6">
    <location>
        <begin position="200"/>
        <end position="224"/>
    </location>
</feature>
<dbReference type="PROSITE" id="PS50850">
    <property type="entry name" value="MFS"/>
    <property type="match status" value="1"/>
</dbReference>
<name>A0A7R7XFI9_9EURO</name>
<dbReference type="AlphaFoldDB" id="A0A7R7XFI9"/>
<keyword evidence="5 6" id="KW-0472">Membrane</keyword>